<dbReference type="Gene3D" id="3.90.1200.10">
    <property type="match status" value="1"/>
</dbReference>
<keyword evidence="1" id="KW-0732">Signal</keyword>
<evidence type="ECO:0000256" key="1">
    <source>
        <dbReference type="SAM" id="SignalP"/>
    </source>
</evidence>
<evidence type="ECO:0000313" key="4">
    <source>
        <dbReference type="Proteomes" id="UP001331761"/>
    </source>
</evidence>
<protein>
    <submittedName>
        <fullName evidence="3">CHK domain-containing protein</fullName>
    </submittedName>
</protein>
<dbReference type="PANTHER" id="PTHR23020:SF8">
    <property type="entry name" value="CHK KINASE-LIKE DOMAIN-CONTAINING PROTEIN"/>
    <property type="match status" value="1"/>
</dbReference>
<sequence>MIKFLIKLTMSLFTPADGIMKTNVQWDDLQESVIEAFGADAIFGPNKQVKDVGCGNGFMSKICLVSPDWQTKMKDVPERFIVKISSQLPLLESQGLDETGHFTSEEFAKKFEDDVKRLHNNEAHLYNLFKKYGNTDIPTPKVYFTKKYSDGNPLKGYIIMEYISDGVPYHIFDNLKPESMQQAMRAIAKLEAAATKFSEEERAPFEFSPIEDMFKKFFSKDANNAFFTMLRSSGGERLAVKIDNLETILDEITDLDNMIKIPTSLGMEKVLCHGDLWSTNMIWRKGAKDVELAAVIDFQGAHYGNPTVDIVRVMCACMSGKDRREHWESLLEKFYSYLQEELENRNMPYTLDMLKEAYQRYFPLGAFLIVPMIGPMFQMVTTSGDVDYKAKVQEVVFEKVECLLDDIWKMHNENKQHSTV</sequence>
<dbReference type="InterPro" id="IPR015897">
    <property type="entry name" value="CHK_kinase-like"/>
</dbReference>
<dbReference type="AlphaFoldDB" id="A0AAN8FKR7"/>
<dbReference type="EMBL" id="WIXE01009362">
    <property type="protein sequence ID" value="KAK5978519.1"/>
    <property type="molecule type" value="Genomic_DNA"/>
</dbReference>
<accession>A0AAN8FKR7</accession>
<gene>
    <name evidence="3" type="ORF">GCK32_009472</name>
</gene>
<proteinExistence type="predicted"/>
<feature type="domain" description="CHK kinase-like" evidence="2">
    <location>
        <begin position="157"/>
        <end position="344"/>
    </location>
</feature>
<comment type="caution">
    <text evidence="3">The sequence shown here is derived from an EMBL/GenBank/DDBJ whole genome shotgun (WGS) entry which is preliminary data.</text>
</comment>
<dbReference type="PANTHER" id="PTHR23020">
    <property type="entry name" value="UNCHARACTERIZED NUCLEAR HORMONE RECEPTOR-RELATED"/>
    <property type="match status" value="1"/>
</dbReference>
<feature type="chain" id="PRO_5042817317" evidence="1">
    <location>
        <begin position="19"/>
        <end position="420"/>
    </location>
</feature>
<name>A0AAN8FKR7_TRICO</name>
<dbReference type="InterPro" id="IPR052961">
    <property type="entry name" value="Oxido-Kinase-like_Enzymes"/>
</dbReference>
<dbReference type="InterPro" id="IPR011009">
    <property type="entry name" value="Kinase-like_dom_sf"/>
</dbReference>
<dbReference type="SMART" id="SM00587">
    <property type="entry name" value="CHK"/>
    <property type="match status" value="1"/>
</dbReference>
<reference evidence="3 4" key="1">
    <citation type="submission" date="2019-10" db="EMBL/GenBank/DDBJ databases">
        <title>Assembly and Annotation for the nematode Trichostrongylus colubriformis.</title>
        <authorList>
            <person name="Martin J."/>
        </authorList>
    </citation>
    <scope>NUCLEOTIDE SEQUENCE [LARGE SCALE GENOMIC DNA]</scope>
    <source>
        <strain evidence="3">G859</strain>
        <tissue evidence="3">Whole worm</tissue>
    </source>
</reference>
<dbReference type="Pfam" id="PF07914">
    <property type="entry name" value="DUF1679"/>
    <property type="match status" value="1"/>
</dbReference>
<keyword evidence="4" id="KW-1185">Reference proteome</keyword>
<organism evidence="3 4">
    <name type="scientific">Trichostrongylus colubriformis</name>
    <name type="common">Black scour worm</name>
    <dbReference type="NCBI Taxonomy" id="6319"/>
    <lineage>
        <taxon>Eukaryota</taxon>
        <taxon>Metazoa</taxon>
        <taxon>Ecdysozoa</taxon>
        <taxon>Nematoda</taxon>
        <taxon>Chromadorea</taxon>
        <taxon>Rhabditida</taxon>
        <taxon>Rhabditina</taxon>
        <taxon>Rhabditomorpha</taxon>
        <taxon>Strongyloidea</taxon>
        <taxon>Trichostrongylidae</taxon>
        <taxon>Trichostrongylus</taxon>
    </lineage>
</organism>
<feature type="signal peptide" evidence="1">
    <location>
        <begin position="1"/>
        <end position="18"/>
    </location>
</feature>
<evidence type="ECO:0000259" key="2">
    <source>
        <dbReference type="SMART" id="SM00587"/>
    </source>
</evidence>
<dbReference type="SUPFAM" id="SSF56112">
    <property type="entry name" value="Protein kinase-like (PK-like)"/>
    <property type="match status" value="1"/>
</dbReference>
<evidence type="ECO:0000313" key="3">
    <source>
        <dbReference type="EMBL" id="KAK5978519.1"/>
    </source>
</evidence>
<dbReference type="InterPro" id="IPR012877">
    <property type="entry name" value="Dhs-27"/>
</dbReference>
<dbReference type="Proteomes" id="UP001331761">
    <property type="component" value="Unassembled WGS sequence"/>
</dbReference>